<dbReference type="AlphaFoldDB" id="A7MVS8"/>
<dbReference type="Proteomes" id="UP000008152">
    <property type="component" value="Chromosome I"/>
</dbReference>
<organism evidence="1 2">
    <name type="scientific">Vibrio campbellii (strain ATCC BAA-1116)</name>
    <dbReference type="NCBI Taxonomy" id="2902295"/>
    <lineage>
        <taxon>Bacteria</taxon>
        <taxon>Pseudomonadati</taxon>
        <taxon>Pseudomonadota</taxon>
        <taxon>Gammaproteobacteria</taxon>
        <taxon>Vibrionales</taxon>
        <taxon>Vibrionaceae</taxon>
        <taxon>Vibrio</taxon>
    </lineage>
</organism>
<evidence type="ECO:0000313" key="1">
    <source>
        <dbReference type="EMBL" id="ABU71155.1"/>
    </source>
</evidence>
<dbReference type="PATRIC" id="fig|338187.36.peg.2117"/>
<accession>A7MVS8</accession>
<protein>
    <submittedName>
        <fullName evidence="1">Uncharacterized protein</fullName>
    </submittedName>
</protein>
<sequence length="53" mass="6130">MLLSWKCPLLETTLNRKEVIMKQFKNILFVSQGLAGKSDSLEQLPIEQQRVIN</sequence>
<reference evidence="1 2" key="1">
    <citation type="submission" date="2007-08" db="EMBL/GenBank/DDBJ databases">
        <authorList>
            <consortium name="The Vibrio harveyi Genome Sequencing Project"/>
            <person name="Bassler B."/>
            <person name="Clifton S.W."/>
            <person name="Fulton L."/>
            <person name="Delehaunty K."/>
            <person name="Fronick C."/>
            <person name="Harrison M."/>
            <person name="Markivic C."/>
            <person name="Fulton R."/>
            <person name="Tin-Wollam A.-M."/>
            <person name="Shah N."/>
            <person name="Pepin K."/>
            <person name="Nash W."/>
            <person name="Thiruvilangam P."/>
            <person name="Bhonagiri V."/>
            <person name="Waters C."/>
            <person name="Tu K.C."/>
            <person name="Irgon J."/>
            <person name="Wilson R.K."/>
        </authorList>
    </citation>
    <scope>NUCLEOTIDE SEQUENCE [LARGE SCALE GENOMIC DNA]</scope>
    <source>
        <strain evidence="2">ATCC BAA-1116 / BB120</strain>
    </source>
</reference>
<proteinExistence type="predicted"/>
<evidence type="ECO:0000313" key="2">
    <source>
        <dbReference type="Proteomes" id="UP000008152"/>
    </source>
</evidence>
<dbReference type="EMBL" id="CP000789">
    <property type="protein sequence ID" value="ABU71155.1"/>
    <property type="molecule type" value="Genomic_DNA"/>
</dbReference>
<dbReference type="KEGG" id="vha:VIBHAR_02192"/>
<name>A7MVS8_VIBC1</name>
<gene>
    <name evidence="1" type="ordered locus">VIBHAR_02192</name>
</gene>